<accession>A0ABP8UFT7</accession>
<keyword evidence="3" id="KW-1185">Reference proteome</keyword>
<organism evidence="2 3">
    <name type="scientific">Actinoallomurus vinaceus</name>
    <dbReference type="NCBI Taxonomy" id="1080074"/>
    <lineage>
        <taxon>Bacteria</taxon>
        <taxon>Bacillati</taxon>
        <taxon>Actinomycetota</taxon>
        <taxon>Actinomycetes</taxon>
        <taxon>Streptosporangiales</taxon>
        <taxon>Thermomonosporaceae</taxon>
        <taxon>Actinoallomurus</taxon>
    </lineage>
</organism>
<protein>
    <recommendedName>
        <fullName evidence="4">Cytochrome c domain-containing protein</fullName>
    </recommendedName>
</protein>
<comment type="caution">
    <text evidence="2">The sequence shown here is derived from an EMBL/GenBank/DDBJ whole genome shotgun (WGS) entry which is preliminary data.</text>
</comment>
<name>A0ABP8UFT7_9ACTN</name>
<dbReference type="EMBL" id="BAABHK010000008">
    <property type="protein sequence ID" value="GAA4630934.1"/>
    <property type="molecule type" value="Genomic_DNA"/>
</dbReference>
<sequence>MVLVLSAVRAIIGGMCKDDRPALRCPSCHASLVLAATGGSAPPGLTLPDPPSPPPVHEVLAQYAGRVVDPATARSGAAQARAGLAAARSAEAERRARQAEARRAAPDVRGVPHRAA</sequence>
<evidence type="ECO:0000313" key="2">
    <source>
        <dbReference type="EMBL" id="GAA4630934.1"/>
    </source>
</evidence>
<feature type="compositionally biased region" description="Basic and acidic residues" evidence="1">
    <location>
        <begin position="90"/>
        <end position="106"/>
    </location>
</feature>
<evidence type="ECO:0008006" key="4">
    <source>
        <dbReference type="Google" id="ProtNLM"/>
    </source>
</evidence>
<reference evidence="3" key="1">
    <citation type="journal article" date="2019" name="Int. J. Syst. Evol. Microbiol.">
        <title>The Global Catalogue of Microorganisms (GCM) 10K type strain sequencing project: providing services to taxonomists for standard genome sequencing and annotation.</title>
        <authorList>
            <consortium name="The Broad Institute Genomics Platform"/>
            <consortium name="The Broad Institute Genome Sequencing Center for Infectious Disease"/>
            <person name="Wu L."/>
            <person name="Ma J."/>
        </authorList>
    </citation>
    <scope>NUCLEOTIDE SEQUENCE [LARGE SCALE GENOMIC DNA]</scope>
    <source>
        <strain evidence="3">JCM 17939</strain>
    </source>
</reference>
<proteinExistence type="predicted"/>
<feature type="region of interest" description="Disordered" evidence="1">
    <location>
        <begin position="89"/>
        <end position="116"/>
    </location>
</feature>
<gene>
    <name evidence="2" type="ORF">GCM10023196_058300</name>
</gene>
<evidence type="ECO:0000313" key="3">
    <source>
        <dbReference type="Proteomes" id="UP001501442"/>
    </source>
</evidence>
<evidence type="ECO:0000256" key="1">
    <source>
        <dbReference type="SAM" id="MobiDB-lite"/>
    </source>
</evidence>
<dbReference type="Proteomes" id="UP001501442">
    <property type="component" value="Unassembled WGS sequence"/>
</dbReference>